<protein>
    <submittedName>
        <fullName evidence="3">Uncharacterized protein</fullName>
    </submittedName>
</protein>
<dbReference type="AlphaFoldDB" id="A0A8D4VRK8"/>
<feature type="transmembrane region" description="Helical" evidence="2">
    <location>
        <begin position="6"/>
        <end position="32"/>
    </location>
</feature>
<reference evidence="3" key="1">
    <citation type="submission" date="2019-06" db="EMBL/GenBank/DDBJ databases">
        <title>Complete genome sequence of Methylogaea oryzae strain JCM16910.</title>
        <authorList>
            <person name="Asakawa S."/>
        </authorList>
    </citation>
    <scope>NUCLEOTIDE SEQUENCE</scope>
    <source>
        <strain evidence="3">E10</strain>
    </source>
</reference>
<feature type="coiled-coil region" evidence="1">
    <location>
        <begin position="42"/>
        <end position="69"/>
    </location>
</feature>
<dbReference type="Proteomes" id="UP000824988">
    <property type="component" value="Chromosome"/>
</dbReference>
<organism evidence="3 4">
    <name type="scientific">Methylogaea oryzae</name>
    <dbReference type="NCBI Taxonomy" id="1295382"/>
    <lineage>
        <taxon>Bacteria</taxon>
        <taxon>Pseudomonadati</taxon>
        <taxon>Pseudomonadota</taxon>
        <taxon>Gammaproteobacteria</taxon>
        <taxon>Methylococcales</taxon>
        <taxon>Methylococcaceae</taxon>
        <taxon>Methylogaea</taxon>
    </lineage>
</organism>
<gene>
    <name evidence="3" type="ORF">MoryE10_30330</name>
</gene>
<name>A0A8D4VRK8_9GAMM</name>
<accession>A0A8D4VRK8</accession>
<dbReference type="KEGG" id="moz:MoryE10_30330"/>
<evidence type="ECO:0000313" key="3">
    <source>
        <dbReference type="EMBL" id="BBL72427.1"/>
    </source>
</evidence>
<feature type="coiled-coil region" evidence="1">
    <location>
        <begin position="143"/>
        <end position="177"/>
    </location>
</feature>
<keyword evidence="2" id="KW-1133">Transmembrane helix</keyword>
<evidence type="ECO:0000256" key="1">
    <source>
        <dbReference type="SAM" id="Coils"/>
    </source>
</evidence>
<keyword evidence="2" id="KW-0812">Transmembrane</keyword>
<keyword evidence="2" id="KW-0472">Membrane</keyword>
<keyword evidence="4" id="KW-1185">Reference proteome</keyword>
<evidence type="ECO:0000256" key="2">
    <source>
        <dbReference type="SAM" id="Phobius"/>
    </source>
</evidence>
<keyword evidence="1" id="KW-0175">Coiled coil</keyword>
<proteinExistence type="predicted"/>
<dbReference type="RefSeq" id="WP_054774256.1">
    <property type="nucleotide sequence ID" value="NZ_AP019782.1"/>
</dbReference>
<sequence length="237" mass="27099">MLQIDSLTFVLLSELTIGLVLGILAYLIWLFGRKRRERAIVRDFIESLKETEQDRIEELKQRLRDTTTASDEVLAVVLDEFNLQENTLYKQVIEVFLHRNMKSVMDIDTRIRAITEPFCKLLADAKGGDEAVLRDLTKARRLMEEQNVRITRLRFEANQLSEQLATALETLDEVSSEYQKMFGASKSAEELEVSQKKVLNIFRQAEMRIKQITLNKDDSSAAAEAEAEAEAIAEAEA</sequence>
<dbReference type="EMBL" id="AP019782">
    <property type="protein sequence ID" value="BBL72427.1"/>
    <property type="molecule type" value="Genomic_DNA"/>
</dbReference>
<evidence type="ECO:0000313" key="4">
    <source>
        <dbReference type="Proteomes" id="UP000824988"/>
    </source>
</evidence>